<dbReference type="Gene3D" id="3.10.129.10">
    <property type="entry name" value="Hotdog Thioesterase"/>
    <property type="match status" value="1"/>
</dbReference>
<dbReference type="PANTHER" id="PTHR43240">
    <property type="entry name" value="1,4-DIHYDROXY-2-NAPHTHOYL-COA THIOESTERASE 1"/>
    <property type="match status" value="1"/>
</dbReference>
<keyword evidence="1" id="KW-0378">Hydrolase</keyword>
<dbReference type="EMBL" id="CP059567">
    <property type="protein sequence ID" value="QMT40960.1"/>
    <property type="molecule type" value="Genomic_DNA"/>
</dbReference>
<evidence type="ECO:0000313" key="4">
    <source>
        <dbReference type="Proteomes" id="UP000514752"/>
    </source>
</evidence>
<dbReference type="Proteomes" id="UP000514752">
    <property type="component" value="Chromosome"/>
</dbReference>
<dbReference type="SUPFAM" id="SSF54637">
    <property type="entry name" value="Thioesterase/thiol ester dehydrase-isomerase"/>
    <property type="match status" value="1"/>
</dbReference>
<evidence type="ECO:0000256" key="1">
    <source>
        <dbReference type="ARBA" id="ARBA00022801"/>
    </source>
</evidence>
<dbReference type="Pfam" id="PF03061">
    <property type="entry name" value="4HBT"/>
    <property type="match status" value="1"/>
</dbReference>
<sequence length="175" mass="19583">MAAVYSFTMNTHPPFQTIMPHNPEIYRLLSQHYVSLPHCIALGLRYEDIDAGRSVLSIAWQPQLVGRHDRQTVHGGVITTLIDVASGCAVAARLEKAEIIATLDMRIDYMHPAERNRRIYSRAECYRLAGQVAFVRSICYQDHPDEPIALGTATFMRTPVPAAEQAKLHALLSQS</sequence>
<dbReference type="CDD" id="cd03443">
    <property type="entry name" value="PaaI_thioesterase"/>
    <property type="match status" value="1"/>
</dbReference>
<evidence type="ECO:0000259" key="2">
    <source>
        <dbReference type="Pfam" id="PF03061"/>
    </source>
</evidence>
<dbReference type="GO" id="GO:0005829">
    <property type="term" value="C:cytosol"/>
    <property type="evidence" value="ECO:0007669"/>
    <property type="project" value="TreeGrafter"/>
</dbReference>
<dbReference type="PANTHER" id="PTHR43240:SF7">
    <property type="entry name" value="BLR7284 PROTEIN"/>
    <property type="match status" value="1"/>
</dbReference>
<dbReference type="InterPro" id="IPR003736">
    <property type="entry name" value="PAAI_dom"/>
</dbReference>
<protein>
    <submittedName>
        <fullName evidence="3">PaaI family thioesterase</fullName>
    </submittedName>
</protein>
<accession>A0A7D7N5Z4</accession>
<proteinExistence type="predicted"/>
<dbReference type="InterPro" id="IPR006683">
    <property type="entry name" value="Thioestr_dom"/>
</dbReference>
<dbReference type="AlphaFoldDB" id="A0A7D7N5Z4"/>
<dbReference type="InterPro" id="IPR029069">
    <property type="entry name" value="HotDog_dom_sf"/>
</dbReference>
<dbReference type="GO" id="GO:0061522">
    <property type="term" value="F:1,4-dihydroxy-2-naphthoyl-CoA thioesterase activity"/>
    <property type="evidence" value="ECO:0007669"/>
    <property type="project" value="TreeGrafter"/>
</dbReference>
<feature type="domain" description="Thioesterase" evidence="2">
    <location>
        <begin position="72"/>
        <end position="139"/>
    </location>
</feature>
<reference evidence="3 4" key="1">
    <citation type="submission" date="2020-07" db="EMBL/GenBank/DDBJ databases">
        <title>Genomic diversity of species in the Neisseriaceae family.</title>
        <authorList>
            <person name="Vincent A.T."/>
            <person name="Bernet E."/>
            <person name="Veyrier F.J."/>
        </authorList>
    </citation>
    <scope>NUCLEOTIDE SEQUENCE [LARGE SCALE GENOMIC DNA]</scope>
    <source>
        <strain evidence="3 4">DSM 22244</strain>
    </source>
</reference>
<name>A0A7D7N5Z4_9NEIS</name>
<gene>
    <name evidence="3" type="ORF">H3L94_02585</name>
</gene>
<evidence type="ECO:0000313" key="3">
    <source>
        <dbReference type="EMBL" id="QMT40960.1"/>
    </source>
</evidence>
<organism evidence="3 4">
    <name type="scientific">Neisseria shayeganii</name>
    <dbReference type="NCBI Taxonomy" id="607712"/>
    <lineage>
        <taxon>Bacteria</taxon>
        <taxon>Pseudomonadati</taxon>
        <taxon>Pseudomonadota</taxon>
        <taxon>Betaproteobacteria</taxon>
        <taxon>Neisseriales</taxon>
        <taxon>Neisseriaceae</taxon>
        <taxon>Neisseria</taxon>
    </lineage>
</organism>
<dbReference type="NCBIfam" id="TIGR00369">
    <property type="entry name" value="unchar_dom_1"/>
    <property type="match status" value="1"/>
</dbReference>
<dbReference type="KEGG" id="nsg:H3L94_02585"/>